<feature type="domain" description="DUF1565" evidence="6">
    <location>
        <begin position="52"/>
        <end position="88"/>
    </location>
</feature>
<dbReference type="InterPro" id="IPR059226">
    <property type="entry name" value="Choice_anch_Q_dom"/>
</dbReference>
<comment type="subcellular location">
    <subcellularLocation>
        <location evidence="1">Secreted</location>
    </subcellularLocation>
</comment>
<keyword evidence="3 5" id="KW-0732">Signal</keyword>
<dbReference type="NCBIfam" id="NF041518">
    <property type="entry name" value="choice_anch_Q"/>
    <property type="match status" value="1"/>
</dbReference>
<sequence>MTSLLRSASNACTGFLICTGLVVLLAHAAAAPPPDNEATPASKYNVYVSPDGSNSNPGTEASPFQTIQHAASVALPGTTVHVAKGTYAGGFRTTMSGESNARIVYRSVVKWGARIVPPVKSSSNTAWDNRGSYVDIVGFDIDGRGSTTGTAWQHGIYNGGSYVSVRNNQVQHIGEKRGCGGSGSSGIGLDSYYKGVKSDVIGNSVHNIGTPGCKFSKGIYLNTTGRVQNNVLYAIGGAGIQLWHDAHHATVSNNTVVGSTSGILVGGGDYYHTKGPNDFTNVHNNIVFDNKTGITEIGWTGTNNTYRNNLVFQNAGGDWGLRNGLKHTGTISAAPKFVHYSRDGTPDLRLLPTSPGVGKGIASLTPTVDINGKARKLAASDVGAYQR</sequence>
<organism evidence="7 8">
    <name type="scientific">Massilia agrisoli</name>
    <dbReference type="NCBI Taxonomy" id="2892444"/>
    <lineage>
        <taxon>Bacteria</taxon>
        <taxon>Pseudomonadati</taxon>
        <taxon>Pseudomonadota</taxon>
        <taxon>Betaproteobacteria</taxon>
        <taxon>Burkholderiales</taxon>
        <taxon>Oxalobacteraceae</taxon>
        <taxon>Telluria group</taxon>
        <taxon>Massilia</taxon>
    </lineage>
</organism>
<dbReference type="InterPro" id="IPR052052">
    <property type="entry name" value="Polysaccharide_Lyase_9"/>
</dbReference>
<dbReference type="InterPro" id="IPR012334">
    <property type="entry name" value="Pectin_lyas_fold"/>
</dbReference>
<comment type="caution">
    <text evidence="7">The sequence shown here is derived from an EMBL/GenBank/DDBJ whole genome shotgun (WGS) entry which is preliminary data.</text>
</comment>
<feature type="chain" id="PRO_5046819287" evidence="5">
    <location>
        <begin position="29"/>
        <end position="387"/>
    </location>
</feature>
<dbReference type="Gene3D" id="2.160.20.10">
    <property type="entry name" value="Single-stranded right-handed beta-helix, Pectin lyase-like"/>
    <property type="match status" value="1"/>
</dbReference>
<gene>
    <name evidence="7" type="ORF">LMJ30_06250</name>
</gene>
<proteinExistence type="predicted"/>
<feature type="region of interest" description="Disordered" evidence="4">
    <location>
        <begin position="32"/>
        <end position="62"/>
    </location>
</feature>
<dbReference type="EMBL" id="JAJHPV010000009">
    <property type="protein sequence ID" value="MCC6070560.1"/>
    <property type="molecule type" value="Genomic_DNA"/>
</dbReference>
<feature type="compositionally biased region" description="Polar residues" evidence="4">
    <location>
        <begin position="51"/>
        <end position="62"/>
    </location>
</feature>
<dbReference type="PANTHER" id="PTHR40088">
    <property type="entry name" value="PECTATE LYASE (EUROFUNG)"/>
    <property type="match status" value="1"/>
</dbReference>
<reference evidence="7 8" key="1">
    <citation type="submission" date="2021-11" db="EMBL/GenBank/DDBJ databases">
        <authorList>
            <person name="Huq M.A."/>
        </authorList>
    </citation>
    <scope>NUCLEOTIDE SEQUENCE [LARGE SCALE GENOMIC DNA]</scope>
    <source>
        <strain evidence="7 8">MAHUQ-52</strain>
    </source>
</reference>
<dbReference type="SUPFAM" id="SSF51126">
    <property type="entry name" value="Pectin lyase-like"/>
    <property type="match status" value="1"/>
</dbReference>
<dbReference type="RefSeq" id="WP_229431477.1">
    <property type="nucleotide sequence ID" value="NZ_JAJHPV010000009.1"/>
</dbReference>
<dbReference type="PANTHER" id="PTHR40088:SF2">
    <property type="entry name" value="SECRETED SUGAR HYDROLASE"/>
    <property type="match status" value="1"/>
</dbReference>
<evidence type="ECO:0000313" key="8">
    <source>
        <dbReference type="Proteomes" id="UP001198701"/>
    </source>
</evidence>
<dbReference type="Pfam" id="PF07602">
    <property type="entry name" value="DUF1565"/>
    <property type="match status" value="1"/>
</dbReference>
<accession>A0ABS8IQA4</accession>
<dbReference type="SMART" id="SM00710">
    <property type="entry name" value="PbH1"/>
    <property type="match status" value="4"/>
</dbReference>
<evidence type="ECO:0000256" key="1">
    <source>
        <dbReference type="ARBA" id="ARBA00004613"/>
    </source>
</evidence>
<evidence type="ECO:0000313" key="7">
    <source>
        <dbReference type="EMBL" id="MCC6070560.1"/>
    </source>
</evidence>
<evidence type="ECO:0000259" key="6">
    <source>
        <dbReference type="Pfam" id="PF07602"/>
    </source>
</evidence>
<evidence type="ECO:0000256" key="5">
    <source>
        <dbReference type="SAM" id="SignalP"/>
    </source>
</evidence>
<evidence type="ECO:0000256" key="2">
    <source>
        <dbReference type="ARBA" id="ARBA00022525"/>
    </source>
</evidence>
<evidence type="ECO:0000256" key="4">
    <source>
        <dbReference type="SAM" id="MobiDB-lite"/>
    </source>
</evidence>
<dbReference type="InterPro" id="IPR006626">
    <property type="entry name" value="PbH1"/>
</dbReference>
<keyword evidence="2" id="KW-0964">Secreted</keyword>
<feature type="signal peptide" evidence="5">
    <location>
        <begin position="1"/>
        <end position="28"/>
    </location>
</feature>
<dbReference type="InterPro" id="IPR011459">
    <property type="entry name" value="DUF1565"/>
</dbReference>
<feature type="compositionally biased region" description="Low complexity" evidence="4">
    <location>
        <begin position="32"/>
        <end position="41"/>
    </location>
</feature>
<keyword evidence="8" id="KW-1185">Reference proteome</keyword>
<evidence type="ECO:0000256" key="3">
    <source>
        <dbReference type="ARBA" id="ARBA00022729"/>
    </source>
</evidence>
<name>A0ABS8IQA4_9BURK</name>
<dbReference type="InterPro" id="IPR011050">
    <property type="entry name" value="Pectin_lyase_fold/virulence"/>
</dbReference>
<protein>
    <submittedName>
        <fullName evidence="7">DUF1565 domain-containing protein</fullName>
    </submittedName>
</protein>
<dbReference type="Proteomes" id="UP001198701">
    <property type="component" value="Unassembled WGS sequence"/>
</dbReference>